<reference evidence="1 2" key="1">
    <citation type="submission" date="2018-03" db="EMBL/GenBank/DDBJ databases">
        <title>Defining the species Micromonospora saelicesensis and Micromonospora noduli under the framework of genomics.</title>
        <authorList>
            <person name="Riesco R."/>
            <person name="Trujillo M.E."/>
        </authorList>
    </citation>
    <scope>NUCLEOTIDE SEQUENCE [LARGE SCALE GENOMIC DNA]</scope>
    <source>
        <strain evidence="1 2">LAH08</strain>
    </source>
</reference>
<organism evidence="1 2">
    <name type="scientific">Micromonospora noduli</name>
    <dbReference type="NCBI Taxonomy" id="709876"/>
    <lineage>
        <taxon>Bacteria</taxon>
        <taxon>Bacillati</taxon>
        <taxon>Actinomycetota</taxon>
        <taxon>Actinomycetes</taxon>
        <taxon>Micromonosporales</taxon>
        <taxon>Micromonosporaceae</taxon>
        <taxon>Micromonospora</taxon>
    </lineage>
</organism>
<accession>A0A328N552</accession>
<gene>
    <name evidence="1" type="ORF">LAH08_04231</name>
</gene>
<dbReference type="Proteomes" id="UP000248966">
    <property type="component" value="Unassembled WGS sequence"/>
</dbReference>
<dbReference type="RefSeq" id="WP_112585898.1">
    <property type="nucleotide sequence ID" value="NZ_PYAA01000025.1"/>
</dbReference>
<dbReference type="AlphaFoldDB" id="A0A328N552"/>
<protein>
    <submittedName>
        <fullName evidence="1">Uncharacterized protein</fullName>
    </submittedName>
</protein>
<sequence>MSAPVIAVPYGRVMASDPLIFENTWPASTIDAIPSVVHGNLDLTCDPDGSVFMSFSVGPVGAPPEDCEYTEFVFSPTQADTLATFLASRPRA</sequence>
<name>A0A328N552_9ACTN</name>
<proteinExistence type="predicted"/>
<comment type="caution">
    <text evidence="1">The sequence shown here is derived from an EMBL/GenBank/DDBJ whole genome shotgun (WGS) entry which is preliminary data.</text>
</comment>
<dbReference type="EMBL" id="PYAA01000025">
    <property type="protein sequence ID" value="RAN98247.1"/>
    <property type="molecule type" value="Genomic_DNA"/>
</dbReference>
<evidence type="ECO:0000313" key="1">
    <source>
        <dbReference type="EMBL" id="RAN98247.1"/>
    </source>
</evidence>
<evidence type="ECO:0000313" key="2">
    <source>
        <dbReference type="Proteomes" id="UP000248966"/>
    </source>
</evidence>